<proteinExistence type="predicted"/>
<sequence length="89" mass="10460">MIIVCILDLGFLVRKNMNMIRCLRAIPVMTPSPPFTLIDWYRWQTRRVGWACDFSLRNFVKGFACQVQPDKIPDDPQAIKRYIEIILAM</sequence>
<comment type="caution">
    <text evidence="1">The sequence shown here is derived from an EMBL/GenBank/DDBJ whole genome shotgun (WGS) entry which is preliminary data.</text>
</comment>
<dbReference type="EMBL" id="MNCJ02000320">
    <property type="protein sequence ID" value="KAF5804833.1"/>
    <property type="molecule type" value="Genomic_DNA"/>
</dbReference>
<reference evidence="1" key="1">
    <citation type="journal article" date="2017" name="Nature">
        <title>The sunflower genome provides insights into oil metabolism, flowering and Asterid evolution.</title>
        <authorList>
            <person name="Badouin H."/>
            <person name="Gouzy J."/>
            <person name="Grassa C.J."/>
            <person name="Murat F."/>
            <person name="Staton S.E."/>
            <person name="Cottret L."/>
            <person name="Lelandais-Briere C."/>
            <person name="Owens G.L."/>
            <person name="Carrere S."/>
            <person name="Mayjonade B."/>
            <person name="Legrand L."/>
            <person name="Gill N."/>
            <person name="Kane N.C."/>
            <person name="Bowers J.E."/>
            <person name="Hubner S."/>
            <person name="Bellec A."/>
            <person name="Berard A."/>
            <person name="Berges H."/>
            <person name="Blanchet N."/>
            <person name="Boniface M.C."/>
            <person name="Brunel D."/>
            <person name="Catrice O."/>
            <person name="Chaidir N."/>
            <person name="Claudel C."/>
            <person name="Donnadieu C."/>
            <person name="Faraut T."/>
            <person name="Fievet G."/>
            <person name="Helmstetter N."/>
            <person name="King M."/>
            <person name="Knapp S.J."/>
            <person name="Lai Z."/>
            <person name="Le Paslier M.C."/>
            <person name="Lippi Y."/>
            <person name="Lorenzon L."/>
            <person name="Mandel J.R."/>
            <person name="Marage G."/>
            <person name="Marchand G."/>
            <person name="Marquand E."/>
            <person name="Bret-Mestries E."/>
            <person name="Morien E."/>
            <person name="Nambeesan S."/>
            <person name="Nguyen T."/>
            <person name="Pegot-Espagnet P."/>
            <person name="Pouilly N."/>
            <person name="Raftis F."/>
            <person name="Sallet E."/>
            <person name="Schiex T."/>
            <person name="Thomas J."/>
            <person name="Vandecasteele C."/>
            <person name="Vares D."/>
            <person name="Vear F."/>
            <person name="Vautrin S."/>
            <person name="Crespi M."/>
            <person name="Mangin B."/>
            <person name="Burke J.M."/>
            <person name="Salse J."/>
            <person name="Munos S."/>
            <person name="Vincourt P."/>
            <person name="Rieseberg L.H."/>
            <person name="Langlade N.B."/>
        </authorList>
    </citation>
    <scope>NUCLEOTIDE SEQUENCE</scope>
    <source>
        <tissue evidence="1">Leaves</tissue>
    </source>
</reference>
<protein>
    <submittedName>
        <fullName evidence="1">Uncharacterized protein</fullName>
    </submittedName>
</protein>
<dbReference type="Gramene" id="mRNA:HanXRQr2_Chr05g0201801">
    <property type="protein sequence ID" value="mRNA:HanXRQr2_Chr05g0201801"/>
    <property type="gene ID" value="HanXRQr2_Chr05g0201801"/>
</dbReference>
<evidence type="ECO:0000313" key="1">
    <source>
        <dbReference type="EMBL" id="KAF5804833.1"/>
    </source>
</evidence>
<gene>
    <name evidence="1" type="ORF">HanXRQr2_Chr05g0201801</name>
</gene>
<organism evidence="1 2">
    <name type="scientific">Helianthus annuus</name>
    <name type="common">Common sunflower</name>
    <dbReference type="NCBI Taxonomy" id="4232"/>
    <lineage>
        <taxon>Eukaryota</taxon>
        <taxon>Viridiplantae</taxon>
        <taxon>Streptophyta</taxon>
        <taxon>Embryophyta</taxon>
        <taxon>Tracheophyta</taxon>
        <taxon>Spermatophyta</taxon>
        <taxon>Magnoliopsida</taxon>
        <taxon>eudicotyledons</taxon>
        <taxon>Gunneridae</taxon>
        <taxon>Pentapetalae</taxon>
        <taxon>asterids</taxon>
        <taxon>campanulids</taxon>
        <taxon>Asterales</taxon>
        <taxon>Asteraceae</taxon>
        <taxon>Asteroideae</taxon>
        <taxon>Heliantheae alliance</taxon>
        <taxon>Heliantheae</taxon>
        <taxon>Helianthus</taxon>
    </lineage>
</organism>
<dbReference type="Proteomes" id="UP000215914">
    <property type="component" value="Unassembled WGS sequence"/>
</dbReference>
<accession>A0A9K3NMM2</accession>
<keyword evidence="2" id="KW-1185">Reference proteome</keyword>
<reference evidence="1" key="2">
    <citation type="submission" date="2020-06" db="EMBL/GenBank/DDBJ databases">
        <title>Helianthus annuus Genome sequencing and assembly Release 2.</title>
        <authorList>
            <person name="Gouzy J."/>
            <person name="Langlade N."/>
            <person name="Munos S."/>
        </authorList>
    </citation>
    <scope>NUCLEOTIDE SEQUENCE</scope>
    <source>
        <tissue evidence="1">Leaves</tissue>
    </source>
</reference>
<name>A0A9K3NMM2_HELAN</name>
<dbReference type="AlphaFoldDB" id="A0A9K3NMM2"/>
<evidence type="ECO:0000313" key="2">
    <source>
        <dbReference type="Proteomes" id="UP000215914"/>
    </source>
</evidence>